<dbReference type="Gene3D" id="3.40.50.450">
    <property type="match status" value="1"/>
</dbReference>
<organism evidence="5 6">
    <name type="scientific">Candidatus Roizmanbacteria bacterium GW2011_GWC2_37_13</name>
    <dbReference type="NCBI Taxonomy" id="1618486"/>
    <lineage>
        <taxon>Bacteria</taxon>
        <taxon>Candidatus Roizmaniibacteriota</taxon>
    </lineage>
</organism>
<evidence type="ECO:0000313" key="6">
    <source>
        <dbReference type="Proteomes" id="UP000034917"/>
    </source>
</evidence>
<keyword evidence="3" id="KW-0067">ATP-binding</keyword>
<keyword evidence="5" id="KW-0808">Transferase</keyword>
<dbReference type="GO" id="GO:0006233">
    <property type="term" value="P:dTDP biosynthetic process"/>
    <property type="evidence" value="ECO:0007669"/>
    <property type="project" value="TreeGrafter"/>
</dbReference>
<dbReference type="SUPFAM" id="SSF52540">
    <property type="entry name" value="P-loop containing nucleoside triphosphate hydrolases"/>
    <property type="match status" value="1"/>
</dbReference>
<evidence type="ECO:0000256" key="3">
    <source>
        <dbReference type="ARBA" id="ARBA00022840"/>
    </source>
</evidence>
<reference evidence="5 6" key="1">
    <citation type="journal article" date="2015" name="Nature">
        <title>rRNA introns, odd ribosomes, and small enigmatic genomes across a large radiation of phyla.</title>
        <authorList>
            <person name="Brown C.T."/>
            <person name="Hug L.A."/>
            <person name="Thomas B.C."/>
            <person name="Sharon I."/>
            <person name="Castelle C.J."/>
            <person name="Singh A."/>
            <person name="Wilkins M.J."/>
            <person name="Williams K.H."/>
            <person name="Banfield J.F."/>
        </authorList>
    </citation>
    <scope>NUCLEOTIDE SEQUENCE [LARGE SCALE GENOMIC DNA]</scope>
</reference>
<keyword evidence="5" id="KW-0418">Kinase</keyword>
<dbReference type="AlphaFoldDB" id="A0A0G0IIZ3"/>
<evidence type="ECO:0000256" key="2">
    <source>
        <dbReference type="ARBA" id="ARBA00022741"/>
    </source>
</evidence>
<accession>A0A0G0IIZ3</accession>
<dbReference type="EMBL" id="LBSV01000018">
    <property type="protein sequence ID" value="KKQ24154.1"/>
    <property type="molecule type" value="Genomic_DNA"/>
</dbReference>
<dbReference type="CDD" id="cd01672">
    <property type="entry name" value="TMPK"/>
    <property type="match status" value="1"/>
</dbReference>
<name>A0A0G0IIZ3_9BACT</name>
<dbReference type="InterPro" id="IPR027417">
    <property type="entry name" value="P-loop_NTPase"/>
</dbReference>
<sequence>MLKVYFTASASHNGELIPYYKKILDFIKKQSVNIVSGEQVTDKKLLNEDKKFTAEQIFSREQYNIGEADVIIAEASKPSLGVGSEIVYALSLDKPVLVLVMAGYEDKISPMVSGNPSENLYIEYYKKEGFQNIVNRFIKNIKVLVKHKNILKKTKGKLIVIDGGDGSGKTTQAKLLIEHFKKENLPVKYYDFPQYYNSFHGKTVARFLRGEFGEIGNVSPYLASLSYALDRATVKKEMDDFLKRGGYIITNRYATSSMAHQGAKYNNKNEREEFLKWLYELEYKVHKMPKENIVIYLYVPWKIGMSLTTKKENRRYLKGEKQDIAEKDLHHRATSEKMYFELTTKNKHWVKIDCVENGKILSSEIIHQKILSVLKKKGYI</sequence>
<dbReference type="InterPro" id="IPR039430">
    <property type="entry name" value="Thymidylate_kin-like_dom"/>
</dbReference>
<gene>
    <name evidence="5" type="ORF">US40_C0018G0006</name>
</gene>
<dbReference type="Pfam" id="PF02223">
    <property type="entry name" value="Thymidylate_kin"/>
    <property type="match status" value="1"/>
</dbReference>
<evidence type="ECO:0000313" key="5">
    <source>
        <dbReference type="EMBL" id="KKQ24154.1"/>
    </source>
</evidence>
<comment type="similarity">
    <text evidence="1">Belongs to the thymidylate kinase family.</text>
</comment>
<dbReference type="Gene3D" id="3.40.50.300">
    <property type="entry name" value="P-loop containing nucleotide triphosphate hydrolases"/>
    <property type="match status" value="1"/>
</dbReference>
<feature type="domain" description="Thymidylate kinase-like" evidence="4">
    <location>
        <begin position="161"/>
        <end position="360"/>
    </location>
</feature>
<dbReference type="GO" id="GO:0005829">
    <property type="term" value="C:cytosol"/>
    <property type="evidence" value="ECO:0007669"/>
    <property type="project" value="TreeGrafter"/>
</dbReference>
<dbReference type="PANTHER" id="PTHR10344:SF4">
    <property type="entry name" value="UMP-CMP KINASE 2, MITOCHONDRIAL"/>
    <property type="match status" value="1"/>
</dbReference>
<protein>
    <submittedName>
        <fullName evidence="5">Thymidylate kinase</fullName>
    </submittedName>
</protein>
<dbReference type="GO" id="GO:0005524">
    <property type="term" value="F:ATP binding"/>
    <property type="evidence" value="ECO:0007669"/>
    <property type="project" value="UniProtKB-KW"/>
</dbReference>
<evidence type="ECO:0000256" key="1">
    <source>
        <dbReference type="ARBA" id="ARBA00009776"/>
    </source>
</evidence>
<comment type="caution">
    <text evidence="5">The sequence shown here is derived from an EMBL/GenBank/DDBJ whole genome shotgun (WGS) entry which is preliminary data.</text>
</comment>
<dbReference type="PATRIC" id="fig|1618486.3.peg.1010"/>
<keyword evidence="2" id="KW-0547">Nucleotide-binding</keyword>
<evidence type="ECO:0000259" key="4">
    <source>
        <dbReference type="Pfam" id="PF02223"/>
    </source>
</evidence>
<proteinExistence type="inferred from homology"/>
<dbReference type="SUPFAM" id="SSF52309">
    <property type="entry name" value="N-(deoxy)ribosyltransferase-like"/>
    <property type="match status" value="1"/>
</dbReference>
<dbReference type="GO" id="GO:0006235">
    <property type="term" value="P:dTTP biosynthetic process"/>
    <property type="evidence" value="ECO:0007669"/>
    <property type="project" value="TreeGrafter"/>
</dbReference>
<dbReference type="GO" id="GO:0006227">
    <property type="term" value="P:dUDP biosynthetic process"/>
    <property type="evidence" value="ECO:0007669"/>
    <property type="project" value="TreeGrafter"/>
</dbReference>
<dbReference type="GO" id="GO:0004798">
    <property type="term" value="F:dTMP kinase activity"/>
    <property type="evidence" value="ECO:0007669"/>
    <property type="project" value="TreeGrafter"/>
</dbReference>
<dbReference type="Proteomes" id="UP000034917">
    <property type="component" value="Unassembled WGS sequence"/>
</dbReference>
<dbReference type="PANTHER" id="PTHR10344">
    <property type="entry name" value="THYMIDYLATE KINASE"/>
    <property type="match status" value="1"/>
</dbReference>